<evidence type="ECO:0000313" key="1">
    <source>
        <dbReference type="EMBL" id="SVB43262.1"/>
    </source>
</evidence>
<gene>
    <name evidence="1" type="ORF">METZ01_LOCUS196116</name>
</gene>
<sequence length="112" mass="12675">MHKIFLTLIFLSALSWADDHTISVLDFTGEGIHEEELRLLSEQFRIELLKMDTLRVMDYEDMLLILETSGYETPSCNTVACAVIASMLLDQEWLASAHIAKIGDAFVVEARL</sequence>
<proteinExistence type="predicted"/>
<feature type="non-terminal residue" evidence="1">
    <location>
        <position position="112"/>
    </location>
</feature>
<name>A0A382DYT2_9ZZZZ</name>
<dbReference type="EMBL" id="UINC01041670">
    <property type="protein sequence ID" value="SVB43262.1"/>
    <property type="molecule type" value="Genomic_DNA"/>
</dbReference>
<protein>
    <submittedName>
        <fullName evidence="1">Uncharacterized protein</fullName>
    </submittedName>
</protein>
<organism evidence="1">
    <name type="scientific">marine metagenome</name>
    <dbReference type="NCBI Taxonomy" id="408172"/>
    <lineage>
        <taxon>unclassified sequences</taxon>
        <taxon>metagenomes</taxon>
        <taxon>ecological metagenomes</taxon>
    </lineage>
</organism>
<reference evidence="1" key="1">
    <citation type="submission" date="2018-05" db="EMBL/GenBank/DDBJ databases">
        <authorList>
            <person name="Lanie J.A."/>
            <person name="Ng W.-L."/>
            <person name="Kazmierczak K.M."/>
            <person name="Andrzejewski T.M."/>
            <person name="Davidsen T.M."/>
            <person name="Wayne K.J."/>
            <person name="Tettelin H."/>
            <person name="Glass J.I."/>
            <person name="Rusch D."/>
            <person name="Podicherti R."/>
            <person name="Tsui H.-C.T."/>
            <person name="Winkler M.E."/>
        </authorList>
    </citation>
    <scope>NUCLEOTIDE SEQUENCE</scope>
</reference>
<dbReference type="AlphaFoldDB" id="A0A382DYT2"/>
<accession>A0A382DYT2</accession>